<organism evidence="1 2">
    <name type="scientific">Jannaschia pagri</name>
    <dbReference type="NCBI Taxonomy" id="2829797"/>
    <lineage>
        <taxon>Bacteria</taxon>
        <taxon>Pseudomonadati</taxon>
        <taxon>Pseudomonadota</taxon>
        <taxon>Alphaproteobacteria</taxon>
        <taxon>Rhodobacterales</taxon>
        <taxon>Roseobacteraceae</taxon>
        <taxon>Jannaschia</taxon>
    </lineage>
</organism>
<dbReference type="Proteomes" id="UP000786693">
    <property type="component" value="Unassembled WGS sequence"/>
</dbReference>
<evidence type="ECO:0000313" key="1">
    <source>
        <dbReference type="EMBL" id="GIT95071.1"/>
    </source>
</evidence>
<proteinExistence type="predicted"/>
<protein>
    <recommendedName>
        <fullName evidence="3">Phosphoribosylamine--glycine ligase</fullName>
    </recommendedName>
</protein>
<sequence>MPYVYGCRVDPLVEGTGTPSVLSSGMSIVGRMSTNVGRLSAGALVAIRAATAQAATLLNAEFLDIYALRNRFHRTRILSGQKVHRT</sequence>
<dbReference type="EMBL" id="BPFH01000003">
    <property type="protein sequence ID" value="GIT95071.1"/>
    <property type="molecule type" value="Genomic_DNA"/>
</dbReference>
<accession>A0ABQ4NL64</accession>
<comment type="caution">
    <text evidence="1">The sequence shown here is derived from an EMBL/GenBank/DDBJ whole genome shotgun (WGS) entry which is preliminary data.</text>
</comment>
<reference evidence="1 2" key="1">
    <citation type="submission" date="2021-05" db="EMBL/GenBank/DDBJ databases">
        <title>Bacteria Genome sequencing.</title>
        <authorList>
            <person name="Takabe Y."/>
            <person name="Nakajima Y."/>
            <person name="Suzuki S."/>
            <person name="Shiozaki T."/>
        </authorList>
    </citation>
    <scope>NUCLEOTIDE SEQUENCE [LARGE SCALE GENOMIC DNA]</scope>
    <source>
        <strain evidence="1 2">AI_62</strain>
    </source>
</reference>
<evidence type="ECO:0000313" key="2">
    <source>
        <dbReference type="Proteomes" id="UP000786693"/>
    </source>
</evidence>
<evidence type="ECO:0008006" key="3">
    <source>
        <dbReference type="Google" id="ProtNLM"/>
    </source>
</evidence>
<name>A0ABQ4NL64_9RHOB</name>
<gene>
    <name evidence="1" type="ORF">JANAI62_16940</name>
</gene>
<keyword evidence="2" id="KW-1185">Reference proteome</keyword>